<dbReference type="Proteomes" id="UP000186817">
    <property type="component" value="Unassembled WGS sequence"/>
</dbReference>
<accession>A0A1Q9EGP4</accession>
<evidence type="ECO:0000256" key="1">
    <source>
        <dbReference type="SAM" id="MobiDB-lite"/>
    </source>
</evidence>
<sequence>MAFLANSASQEPLPQLVFQCELDWNDGCVITFRQFSGSILCKVYDMPFLIWLDTHEVSYMSGEQYDWAIADWLDAEAQWRAEEREHLEADDNSSVDTTEEPPVEPDPEPDAEEGGWRHGEVAGMDAFTRAERKRLRPDKNGYTLTYPGQCQRQPT</sequence>
<evidence type="ECO:0000313" key="2">
    <source>
        <dbReference type="EMBL" id="OLQ06602.1"/>
    </source>
</evidence>
<dbReference type="OrthoDB" id="451229at2759"/>
<dbReference type="EMBL" id="LSRX01000156">
    <property type="protein sequence ID" value="OLQ06602.1"/>
    <property type="molecule type" value="Genomic_DNA"/>
</dbReference>
<proteinExistence type="predicted"/>
<organism evidence="2 3">
    <name type="scientific">Symbiodinium microadriaticum</name>
    <name type="common">Dinoflagellate</name>
    <name type="synonym">Zooxanthella microadriatica</name>
    <dbReference type="NCBI Taxonomy" id="2951"/>
    <lineage>
        <taxon>Eukaryota</taxon>
        <taxon>Sar</taxon>
        <taxon>Alveolata</taxon>
        <taxon>Dinophyceae</taxon>
        <taxon>Suessiales</taxon>
        <taxon>Symbiodiniaceae</taxon>
        <taxon>Symbiodinium</taxon>
    </lineage>
</organism>
<gene>
    <name evidence="2" type="ORF">AK812_SmicGene10065</name>
</gene>
<reference evidence="2 3" key="1">
    <citation type="submission" date="2016-02" db="EMBL/GenBank/DDBJ databases">
        <title>Genome analysis of coral dinoflagellate symbionts highlights evolutionary adaptations to a symbiotic lifestyle.</title>
        <authorList>
            <person name="Aranda M."/>
            <person name="Li Y."/>
            <person name="Liew Y.J."/>
            <person name="Baumgarten S."/>
            <person name="Simakov O."/>
            <person name="Wilson M."/>
            <person name="Piel J."/>
            <person name="Ashoor H."/>
            <person name="Bougouffa S."/>
            <person name="Bajic V.B."/>
            <person name="Ryu T."/>
            <person name="Ravasi T."/>
            <person name="Bayer T."/>
            <person name="Micklem G."/>
            <person name="Kim H."/>
            <person name="Bhak J."/>
            <person name="Lajeunesse T.C."/>
            <person name="Voolstra C.R."/>
        </authorList>
    </citation>
    <scope>NUCLEOTIDE SEQUENCE [LARGE SCALE GENOMIC DNA]</scope>
    <source>
        <strain evidence="2 3">CCMP2467</strain>
    </source>
</reference>
<name>A0A1Q9EGP4_SYMMI</name>
<comment type="caution">
    <text evidence="2">The sequence shown here is derived from an EMBL/GenBank/DDBJ whole genome shotgun (WGS) entry which is preliminary data.</text>
</comment>
<feature type="region of interest" description="Disordered" evidence="1">
    <location>
        <begin position="82"/>
        <end position="155"/>
    </location>
</feature>
<evidence type="ECO:0000313" key="3">
    <source>
        <dbReference type="Proteomes" id="UP000186817"/>
    </source>
</evidence>
<feature type="compositionally biased region" description="Acidic residues" evidence="1">
    <location>
        <begin position="90"/>
        <end position="113"/>
    </location>
</feature>
<feature type="compositionally biased region" description="Polar residues" evidence="1">
    <location>
        <begin position="142"/>
        <end position="155"/>
    </location>
</feature>
<protein>
    <submittedName>
        <fullName evidence="2">Uncharacterized protein</fullName>
    </submittedName>
</protein>
<keyword evidence="3" id="KW-1185">Reference proteome</keyword>
<dbReference type="AlphaFoldDB" id="A0A1Q9EGP4"/>